<comment type="function">
    <text evidence="1">May be involved in transcriptional regulation.</text>
</comment>
<evidence type="ECO:0000256" key="8">
    <source>
        <dbReference type="ARBA" id="ARBA00023015"/>
    </source>
</evidence>
<comment type="subcellular location">
    <subcellularLocation>
        <location evidence="2">Nucleus</location>
    </subcellularLocation>
</comment>
<dbReference type="GO" id="GO:0003677">
    <property type="term" value="F:DNA binding"/>
    <property type="evidence" value="ECO:0007669"/>
    <property type="project" value="UniProtKB-KW"/>
</dbReference>
<name>A0A8J6AWJ4_GALPY</name>
<comment type="caution">
    <text evidence="16">The sequence shown here is derived from an EMBL/GenBank/DDBJ whole genome shotgun (WGS) entry which is preliminary data.</text>
</comment>
<feature type="domain" description="KRAB" evidence="15">
    <location>
        <begin position="287"/>
        <end position="362"/>
    </location>
</feature>
<feature type="region of interest" description="Disordered" evidence="13">
    <location>
        <begin position="328"/>
        <end position="402"/>
    </location>
</feature>
<evidence type="ECO:0000256" key="6">
    <source>
        <dbReference type="ARBA" id="ARBA00022771"/>
    </source>
</evidence>
<dbReference type="InterPro" id="IPR050169">
    <property type="entry name" value="Krueppel_C2H2_ZnF"/>
</dbReference>
<feature type="region of interest" description="Disordered" evidence="13">
    <location>
        <begin position="416"/>
        <end position="443"/>
    </location>
</feature>
<reference evidence="16" key="1">
    <citation type="journal article" date="2021" name="Evol. Appl.">
        <title>The genome of the Pyrenean desman and the effects of bottlenecks and inbreeding on the genomic landscape of an endangered species.</title>
        <authorList>
            <person name="Escoda L."/>
            <person name="Castresana J."/>
        </authorList>
    </citation>
    <scope>NUCLEOTIDE SEQUENCE</scope>
    <source>
        <strain evidence="16">IBE-C5619</strain>
    </source>
</reference>
<gene>
    <name evidence="16" type="ORF">J0S82_006763</name>
</gene>
<dbReference type="PANTHER" id="PTHR23232">
    <property type="entry name" value="KRAB DOMAIN C2H2 ZINC FINGER"/>
    <property type="match status" value="1"/>
</dbReference>
<feature type="non-terminal residue" evidence="16">
    <location>
        <position position="1"/>
    </location>
</feature>
<feature type="compositionally biased region" description="Basic and acidic residues" evidence="13">
    <location>
        <begin position="366"/>
        <end position="375"/>
    </location>
</feature>
<dbReference type="InterPro" id="IPR001909">
    <property type="entry name" value="KRAB"/>
</dbReference>
<dbReference type="OrthoDB" id="9548399at2759"/>
<dbReference type="InterPro" id="IPR029055">
    <property type="entry name" value="Ntn_hydrolases_N"/>
</dbReference>
<dbReference type="SUPFAM" id="SSF57667">
    <property type="entry name" value="beta-beta-alpha zinc fingers"/>
    <property type="match status" value="1"/>
</dbReference>
<keyword evidence="8" id="KW-0805">Transcription regulation</keyword>
<evidence type="ECO:0000256" key="13">
    <source>
        <dbReference type="SAM" id="MobiDB-lite"/>
    </source>
</evidence>
<evidence type="ECO:0000256" key="7">
    <source>
        <dbReference type="ARBA" id="ARBA00022833"/>
    </source>
</evidence>
<comment type="similarity">
    <text evidence="3">Belongs to the krueppel C2H2-type zinc-finger protein family.</text>
</comment>
<feature type="domain" description="C2H2-type" evidence="14">
    <location>
        <begin position="445"/>
        <end position="472"/>
    </location>
</feature>
<dbReference type="Proteomes" id="UP000700334">
    <property type="component" value="Unassembled WGS sequence"/>
</dbReference>
<keyword evidence="10" id="KW-0804">Transcription</keyword>
<dbReference type="PROSITE" id="PS50805">
    <property type="entry name" value="KRAB"/>
    <property type="match status" value="2"/>
</dbReference>
<keyword evidence="4" id="KW-0479">Metal-binding</keyword>
<dbReference type="Gene3D" id="3.60.20.10">
    <property type="entry name" value="Glutamine Phosphoribosylpyrophosphate, subunit 1, domain 1"/>
    <property type="match status" value="1"/>
</dbReference>
<proteinExistence type="inferred from homology"/>
<dbReference type="Gene3D" id="3.30.160.60">
    <property type="entry name" value="Classic Zinc Finger"/>
    <property type="match status" value="1"/>
</dbReference>
<dbReference type="EMBL" id="JAGFMF010011389">
    <property type="protein sequence ID" value="KAG8524352.1"/>
    <property type="molecule type" value="Genomic_DNA"/>
</dbReference>
<dbReference type="PROSITE" id="PS00028">
    <property type="entry name" value="ZINC_FINGER_C2H2_1"/>
    <property type="match status" value="1"/>
</dbReference>
<dbReference type="SUPFAM" id="SSF56235">
    <property type="entry name" value="N-terminal nucleophile aminohydrolases (Ntn hydrolases)"/>
    <property type="match status" value="1"/>
</dbReference>
<dbReference type="SUPFAM" id="SSF109640">
    <property type="entry name" value="KRAB domain (Kruppel-associated box)"/>
    <property type="match status" value="2"/>
</dbReference>
<evidence type="ECO:0000256" key="11">
    <source>
        <dbReference type="ARBA" id="ARBA00023242"/>
    </source>
</evidence>
<keyword evidence="7" id="KW-0862">Zinc</keyword>
<evidence type="ECO:0000256" key="4">
    <source>
        <dbReference type="ARBA" id="ARBA00022723"/>
    </source>
</evidence>
<feature type="domain" description="KRAB" evidence="15">
    <location>
        <begin position="234"/>
        <end position="293"/>
    </location>
</feature>
<dbReference type="Pfam" id="PF00096">
    <property type="entry name" value="zf-C2H2"/>
    <property type="match status" value="1"/>
</dbReference>
<accession>A0A8J6AWJ4</accession>
<dbReference type="InterPro" id="IPR036051">
    <property type="entry name" value="KRAB_dom_sf"/>
</dbReference>
<dbReference type="CDD" id="cd07765">
    <property type="entry name" value="KRAB_A-box"/>
    <property type="match status" value="2"/>
</dbReference>
<keyword evidence="6 12" id="KW-0863">Zinc-finger</keyword>
<dbReference type="PANTHER" id="PTHR23232:SF157">
    <property type="entry name" value="ZINC FINGER PROTEIN 525"/>
    <property type="match status" value="1"/>
</dbReference>
<dbReference type="SMART" id="SM00349">
    <property type="entry name" value="KRAB"/>
    <property type="match status" value="2"/>
</dbReference>
<evidence type="ECO:0000313" key="17">
    <source>
        <dbReference type="Proteomes" id="UP000700334"/>
    </source>
</evidence>
<dbReference type="InterPro" id="IPR013087">
    <property type="entry name" value="Znf_C2H2_type"/>
</dbReference>
<dbReference type="GO" id="GO:0008270">
    <property type="term" value="F:zinc ion binding"/>
    <property type="evidence" value="ECO:0007669"/>
    <property type="project" value="UniProtKB-KW"/>
</dbReference>
<dbReference type="AlphaFoldDB" id="A0A8J6AWJ4"/>
<dbReference type="SMART" id="SM00355">
    <property type="entry name" value="ZnF_C2H2"/>
    <property type="match status" value="1"/>
</dbReference>
<evidence type="ECO:0000259" key="14">
    <source>
        <dbReference type="PROSITE" id="PS50157"/>
    </source>
</evidence>
<dbReference type="InterPro" id="IPR036236">
    <property type="entry name" value="Znf_C2H2_sf"/>
</dbReference>
<evidence type="ECO:0000256" key="1">
    <source>
        <dbReference type="ARBA" id="ARBA00003767"/>
    </source>
</evidence>
<keyword evidence="11" id="KW-0539">Nucleus</keyword>
<keyword evidence="17" id="KW-1185">Reference proteome</keyword>
<evidence type="ECO:0000256" key="3">
    <source>
        <dbReference type="ARBA" id="ARBA00006991"/>
    </source>
</evidence>
<dbReference type="PROSITE" id="PS50157">
    <property type="entry name" value="ZINC_FINGER_C2H2_2"/>
    <property type="match status" value="1"/>
</dbReference>
<evidence type="ECO:0000259" key="15">
    <source>
        <dbReference type="PROSITE" id="PS50805"/>
    </source>
</evidence>
<sequence length="476" mass="54031">MDVRGASWESLASADAFISRHCIGPSKPLTCPVPLLGCLSPVPQDRTAPCYLHGVGDEKTPFEQNVSVEDISQVRTPQAGPFPQKAHHYVKVEPITEHTDLVGSAPADAERCVWSLTPAQQRYLGPQDTVPPFIWHRDQVVIHLEFLICGWDERKPFYFSQIHLELTLPITAPGKNCVKGKTFLEKRYNEDLEREDAIHTASLTRKEGFEGQMTEDNRSWSQSDYLHLTFQILMTFKYLAMTLTWEEWDQLDLTQRTMYREVMLETYRLLVSLGTCHSLTRGLKASVSFEDVAVTFTGEEWRHLDLAQRTLYQEVMLETCGLLVSLGDKAKPTTTEPATAQRASTEEAPFEEQATQRASRGSKVGQVRDQEKLSEMQEGNLRPGTSPQKETSPRKLNCKRDNFGTEDSLRLRVLEEQITTPDALRERDSQGSGKDPATDTRNHPYMCKECGKGFSKNWALVRHQQIHTGVKPYECK</sequence>
<evidence type="ECO:0000256" key="2">
    <source>
        <dbReference type="ARBA" id="ARBA00004123"/>
    </source>
</evidence>
<protein>
    <submittedName>
        <fullName evidence="16">Zinc finger protein 599</fullName>
    </submittedName>
</protein>
<evidence type="ECO:0000256" key="5">
    <source>
        <dbReference type="ARBA" id="ARBA00022737"/>
    </source>
</evidence>
<keyword evidence="9" id="KW-0238">DNA-binding</keyword>
<dbReference type="GO" id="GO:0006355">
    <property type="term" value="P:regulation of DNA-templated transcription"/>
    <property type="evidence" value="ECO:0007669"/>
    <property type="project" value="InterPro"/>
</dbReference>
<dbReference type="Pfam" id="PF01352">
    <property type="entry name" value="KRAB"/>
    <property type="match status" value="2"/>
</dbReference>
<dbReference type="GO" id="GO:0005634">
    <property type="term" value="C:nucleus"/>
    <property type="evidence" value="ECO:0007669"/>
    <property type="project" value="UniProtKB-SubCell"/>
</dbReference>
<dbReference type="Gene3D" id="6.10.140.140">
    <property type="match status" value="2"/>
</dbReference>
<evidence type="ECO:0000256" key="12">
    <source>
        <dbReference type="PROSITE-ProRule" id="PRU00042"/>
    </source>
</evidence>
<evidence type="ECO:0000256" key="9">
    <source>
        <dbReference type="ARBA" id="ARBA00023125"/>
    </source>
</evidence>
<evidence type="ECO:0000256" key="10">
    <source>
        <dbReference type="ARBA" id="ARBA00023163"/>
    </source>
</evidence>
<organism evidence="16 17">
    <name type="scientific">Galemys pyrenaicus</name>
    <name type="common">Iberian desman</name>
    <name type="synonym">Pyrenean desman</name>
    <dbReference type="NCBI Taxonomy" id="202257"/>
    <lineage>
        <taxon>Eukaryota</taxon>
        <taxon>Metazoa</taxon>
        <taxon>Chordata</taxon>
        <taxon>Craniata</taxon>
        <taxon>Vertebrata</taxon>
        <taxon>Euteleostomi</taxon>
        <taxon>Mammalia</taxon>
        <taxon>Eutheria</taxon>
        <taxon>Laurasiatheria</taxon>
        <taxon>Eulipotyphla</taxon>
        <taxon>Talpidae</taxon>
        <taxon>Galemys</taxon>
    </lineage>
</organism>
<keyword evidence="5" id="KW-0677">Repeat</keyword>
<evidence type="ECO:0000313" key="16">
    <source>
        <dbReference type="EMBL" id="KAG8524352.1"/>
    </source>
</evidence>
<dbReference type="FunFam" id="3.30.160.60:FF:002017">
    <property type="entry name" value="Zinc finger protein 599"/>
    <property type="match status" value="1"/>
</dbReference>